<keyword evidence="3" id="KW-1185">Reference proteome</keyword>
<dbReference type="InterPro" id="IPR007278">
    <property type="entry name" value="DUF397"/>
</dbReference>
<feature type="domain" description="DUF397" evidence="1">
    <location>
        <begin position="22"/>
        <end position="76"/>
    </location>
</feature>
<name>A0A841FBG4_9ACTN</name>
<dbReference type="Proteomes" id="UP000548476">
    <property type="component" value="Unassembled WGS sequence"/>
</dbReference>
<dbReference type="EMBL" id="JACHGT010000002">
    <property type="protein sequence ID" value="MBB6033124.1"/>
    <property type="molecule type" value="Genomic_DNA"/>
</dbReference>
<sequence>MTQFVWRKSSHSTGNGGACLEAAWRKSSHSHGNGGNCVEVAAPSAVLIRDSKLAAFPTCPVLTVDRETWRGFITGLA</sequence>
<reference evidence="2 3" key="1">
    <citation type="submission" date="2020-08" db="EMBL/GenBank/DDBJ databases">
        <title>Genomic Encyclopedia of Type Strains, Phase IV (KMG-IV): sequencing the most valuable type-strain genomes for metagenomic binning, comparative biology and taxonomic classification.</title>
        <authorList>
            <person name="Goeker M."/>
        </authorList>
    </citation>
    <scope>NUCLEOTIDE SEQUENCE [LARGE SCALE GENOMIC DNA]</scope>
    <source>
        <strain evidence="2 3">YIM 65646</strain>
    </source>
</reference>
<evidence type="ECO:0000313" key="3">
    <source>
        <dbReference type="Proteomes" id="UP000548476"/>
    </source>
</evidence>
<dbReference type="RefSeq" id="WP_184786033.1">
    <property type="nucleotide sequence ID" value="NZ_BONT01000022.1"/>
</dbReference>
<protein>
    <recommendedName>
        <fullName evidence="1">DUF397 domain-containing protein</fullName>
    </recommendedName>
</protein>
<evidence type="ECO:0000259" key="1">
    <source>
        <dbReference type="Pfam" id="PF04149"/>
    </source>
</evidence>
<dbReference type="Pfam" id="PF04149">
    <property type="entry name" value="DUF397"/>
    <property type="match status" value="1"/>
</dbReference>
<gene>
    <name evidence="2" type="ORF">HNR73_000971</name>
</gene>
<proteinExistence type="predicted"/>
<evidence type="ECO:0000313" key="2">
    <source>
        <dbReference type="EMBL" id="MBB6033124.1"/>
    </source>
</evidence>
<accession>A0A841FBG4</accession>
<organism evidence="2 3">
    <name type="scientific">Phytomonospora endophytica</name>
    <dbReference type="NCBI Taxonomy" id="714109"/>
    <lineage>
        <taxon>Bacteria</taxon>
        <taxon>Bacillati</taxon>
        <taxon>Actinomycetota</taxon>
        <taxon>Actinomycetes</taxon>
        <taxon>Micromonosporales</taxon>
        <taxon>Micromonosporaceae</taxon>
        <taxon>Phytomonospora</taxon>
    </lineage>
</organism>
<dbReference type="AlphaFoldDB" id="A0A841FBG4"/>
<comment type="caution">
    <text evidence="2">The sequence shown here is derived from an EMBL/GenBank/DDBJ whole genome shotgun (WGS) entry which is preliminary data.</text>
</comment>